<reference evidence="1" key="1">
    <citation type="submission" date="2024-03" db="EMBL/GenBank/DDBJ databases">
        <title>Isolation and characterization of a phage collection against Pseudomonas putida.</title>
        <authorList>
            <person name="Brauer A."/>
            <person name="Rosendahl S."/>
            <person name="Kangsep A."/>
            <person name="Rikberg R."/>
            <person name="Lewanczyk A.C."/>
            <person name="Horak R."/>
            <person name="Tamman H."/>
        </authorList>
    </citation>
    <scope>NUCLEOTIDE SEQUENCE</scope>
</reference>
<proteinExistence type="predicted"/>
<keyword evidence="2" id="KW-1185">Reference proteome</keyword>
<name>A0AAX4MWX4_9CAUD</name>
<gene>
    <name evidence="1" type="ORF">KoPa4_00118</name>
</gene>
<dbReference type="EMBL" id="PP496414">
    <property type="protein sequence ID" value="WYV99286.1"/>
    <property type="molecule type" value="Genomic_DNA"/>
</dbReference>
<protein>
    <submittedName>
        <fullName evidence="1">Uncharacterized protein</fullName>
    </submittedName>
</protein>
<dbReference type="Proteomes" id="UP001433872">
    <property type="component" value="Segment"/>
</dbReference>
<organism evidence="1 2">
    <name type="scientific">Pseudomonas phage vB_PpuM-KoPa-4</name>
    <dbReference type="NCBI Taxonomy" id="3132618"/>
    <lineage>
        <taxon>Viruses</taxon>
        <taxon>Duplodnaviria</taxon>
        <taxon>Heunggongvirae</taxon>
        <taxon>Uroviricota</taxon>
        <taxon>Caudoviricetes</taxon>
        <taxon>Vandenendeviridae</taxon>
        <taxon>Gorskivirinae</taxon>
        <taxon>Tartuvirus</taxon>
        <taxon>Tartuvirus kopa4</taxon>
    </lineage>
</organism>
<evidence type="ECO:0000313" key="2">
    <source>
        <dbReference type="Proteomes" id="UP001433872"/>
    </source>
</evidence>
<accession>A0AAX4MWX4</accession>
<sequence>MSYYEDREASCNLPNYCTCPSCEWWGENGWDASRTPDWQMPQEEGHE</sequence>
<evidence type="ECO:0000313" key="1">
    <source>
        <dbReference type="EMBL" id="WYV99286.1"/>
    </source>
</evidence>